<dbReference type="SUPFAM" id="SSF50104">
    <property type="entry name" value="Translation proteins SH3-like domain"/>
    <property type="match status" value="1"/>
</dbReference>
<dbReference type="Gene3D" id="2.30.30.30">
    <property type="match status" value="1"/>
</dbReference>
<evidence type="ECO:0000256" key="1">
    <source>
        <dbReference type="ARBA" id="ARBA00022980"/>
    </source>
</evidence>
<dbReference type="AlphaFoldDB" id="A0A9D1V2I6"/>
<dbReference type="EMBL" id="DXFW01000002">
    <property type="protein sequence ID" value="HIX04529.1"/>
    <property type="molecule type" value="Genomic_DNA"/>
</dbReference>
<evidence type="ECO:0000313" key="4">
    <source>
        <dbReference type="Proteomes" id="UP000824193"/>
    </source>
</evidence>
<keyword evidence="1" id="KW-0689">Ribosomal protein</keyword>
<comment type="caution">
    <text evidence="3">The sequence shown here is derived from an EMBL/GenBank/DDBJ whole genome shotgun (WGS) entry which is preliminary data.</text>
</comment>
<proteinExistence type="predicted"/>
<dbReference type="InterPro" id="IPR008991">
    <property type="entry name" value="Translation_prot_SH3-like_sf"/>
</dbReference>
<accession>A0A9D1V2I6</accession>
<evidence type="ECO:0000313" key="3">
    <source>
        <dbReference type="EMBL" id="HIX04529.1"/>
    </source>
</evidence>
<reference evidence="3" key="1">
    <citation type="journal article" date="2021" name="PeerJ">
        <title>Extensive microbial diversity within the chicken gut microbiome revealed by metagenomics and culture.</title>
        <authorList>
            <person name="Gilroy R."/>
            <person name="Ravi A."/>
            <person name="Getino M."/>
            <person name="Pursley I."/>
            <person name="Horton D.L."/>
            <person name="Alikhan N.F."/>
            <person name="Baker D."/>
            <person name="Gharbi K."/>
            <person name="Hall N."/>
            <person name="Watson M."/>
            <person name="Adriaenssens E.M."/>
            <person name="Foster-Nyarko E."/>
            <person name="Jarju S."/>
            <person name="Secka A."/>
            <person name="Antonio M."/>
            <person name="Oren A."/>
            <person name="Chaudhuri R.R."/>
            <person name="La Ragione R."/>
            <person name="Hildebrand F."/>
            <person name="Pallen M.J."/>
        </authorList>
    </citation>
    <scope>NUCLEOTIDE SEQUENCE</scope>
    <source>
        <strain evidence="3">2239</strain>
    </source>
</reference>
<dbReference type="GO" id="GO:1990904">
    <property type="term" value="C:ribonucleoprotein complex"/>
    <property type="evidence" value="ECO:0007669"/>
    <property type="project" value="UniProtKB-KW"/>
</dbReference>
<sequence>MDFVKGQLVRSKAGRDKNRTFAVIGIQGQMLFLADGSLRKLDRPKAKKIRHVAPTATVLRGESLATDKQLAAAVEAFDAQHPAKP</sequence>
<organism evidence="3 4">
    <name type="scientific">Candidatus Allofournierella pullicola</name>
    <dbReference type="NCBI Taxonomy" id="2838596"/>
    <lineage>
        <taxon>Bacteria</taxon>
        <taxon>Bacillati</taxon>
        <taxon>Bacillota</taxon>
        <taxon>Clostridia</taxon>
        <taxon>Eubacteriales</taxon>
        <taxon>Oscillospiraceae</taxon>
        <taxon>Allofournierella</taxon>
    </lineage>
</organism>
<dbReference type="CDD" id="cd06088">
    <property type="entry name" value="KOW_RPL14"/>
    <property type="match status" value="1"/>
</dbReference>
<protein>
    <submittedName>
        <fullName evidence="3">KOW domain-containing RNA-binding protein</fullName>
    </submittedName>
</protein>
<reference evidence="3" key="2">
    <citation type="submission" date="2021-04" db="EMBL/GenBank/DDBJ databases">
        <authorList>
            <person name="Gilroy R."/>
        </authorList>
    </citation>
    <scope>NUCLEOTIDE SEQUENCE</scope>
    <source>
        <strain evidence="3">2239</strain>
    </source>
</reference>
<name>A0A9D1V2I6_9FIRM</name>
<keyword evidence="2" id="KW-0687">Ribonucleoprotein</keyword>
<dbReference type="InterPro" id="IPR014722">
    <property type="entry name" value="Rib_uL2_dom2"/>
</dbReference>
<dbReference type="InterPro" id="IPR041985">
    <property type="entry name" value="Ribosomal_eL14_KOW"/>
</dbReference>
<dbReference type="Proteomes" id="UP000824193">
    <property type="component" value="Unassembled WGS sequence"/>
</dbReference>
<evidence type="ECO:0000256" key="2">
    <source>
        <dbReference type="ARBA" id="ARBA00023274"/>
    </source>
</evidence>
<dbReference type="GO" id="GO:0005840">
    <property type="term" value="C:ribosome"/>
    <property type="evidence" value="ECO:0007669"/>
    <property type="project" value="UniProtKB-KW"/>
</dbReference>
<gene>
    <name evidence="3" type="ORF">H9865_00245</name>
</gene>